<evidence type="ECO:0000313" key="2">
    <source>
        <dbReference type="Proteomes" id="UP001152562"/>
    </source>
</evidence>
<organism evidence="1 2">
    <name type="scientific">Pieris brassicae</name>
    <name type="common">White butterfly</name>
    <name type="synonym">Large white butterfly</name>
    <dbReference type="NCBI Taxonomy" id="7116"/>
    <lineage>
        <taxon>Eukaryota</taxon>
        <taxon>Metazoa</taxon>
        <taxon>Ecdysozoa</taxon>
        <taxon>Arthropoda</taxon>
        <taxon>Hexapoda</taxon>
        <taxon>Insecta</taxon>
        <taxon>Pterygota</taxon>
        <taxon>Neoptera</taxon>
        <taxon>Endopterygota</taxon>
        <taxon>Lepidoptera</taxon>
        <taxon>Glossata</taxon>
        <taxon>Ditrysia</taxon>
        <taxon>Papilionoidea</taxon>
        <taxon>Pieridae</taxon>
        <taxon>Pierinae</taxon>
        <taxon>Pieris</taxon>
    </lineage>
</organism>
<keyword evidence="2" id="KW-1185">Reference proteome</keyword>
<dbReference type="Pfam" id="PF14223">
    <property type="entry name" value="Retrotran_gag_2"/>
    <property type="match status" value="1"/>
</dbReference>
<dbReference type="AlphaFoldDB" id="A0A9P0SPR8"/>
<sequence length="87" mass="10134">MVVKIHPELLRIMILYSLPPNFDSFRTAIESKGVLPSANNLKIKIIEEYEEGIEASEPQTSEKIYKNKNNKKKNSFRRNLLVKEETQ</sequence>
<reference evidence="1" key="1">
    <citation type="submission" date="2022-05" db="EMBL/GenBank/DDBJ databases">
        <authorList>
            <person name="Okamura Y."/>
        </authorList>
    </citation>
    <scope>NUCLEOTIDE SEQUENCE</scope>
</reference>
<proteinExistence type="predicted"/>
<dbReference type="Proteomes" id="UP001152562">
    <property type="component" value="Unassembled WGS sequence"/>
</dbReference>
<name>A0A9P0SPR8_PIEBR</name>
<evidence type="ECO:0008006" key="3">
    <source>
        <dbReference type="Google" id="ProtNLM"/>
    </source>
</evidence>
<dbReference type="EMBL" id="CALOZG010000001">
    <property type="protein sequence ID" value="CAH3907564.1"/>
    <property type="molecule type" value="Genomic_DNA"/>
</dbReference>
<protein>
    <recommendedName>
        <fullName evidence="3">Retrovirus-related Pol polyprotein from transposon TNT 1-94</fullName>
    </recommendedName>
</protein>
<accession>A0A9P0SPR8</accession>
<evidence type="ECO:0000313" key="1">
    <source>
        <dbReference type="EMBL" id="CAH3907564.1"/>
    </source>
</evidence>
<comment type="caution">
    <text evidence="1">The sequence shown here is derived from an EMBL/GenBank/DDBJ whole genome shotgun (WGS) entry which is preliminary data.</text>
</comment>
<gene>
    <name evidence="1" type="ORF">PIBRA_LOCUS949</name>
</gene>